<dbReference type="AlphaFoldDB" id="A0A7Y3VZY2"/>
<feature type="transmembrane region" description="Helical" evidence="1">
    <location>
        <begin position="147"/>
        <end position="163"/>
    </location>
</feature>
<proteinExistence type="predicted"/>
<evidence type="ECO:0000313" key="3">
    <source>
        <dbReference type="Proteomes" id="UP000536509"/>
    </source>
</evidence>
<gene>
    <name evidence="2" type="ORF">HKT18_13420</name>
</gene>
<feature type="transmembrane region" description="Helical" evidence="1">
    <location>
        <begin position="122"/>
        <end position="141"/>
    </location>
</feature>
<feature type="transmembrane region" description="Helical" evidence="1">
    <location>
        <begin position="813"/>
        <end position="831"/>
    </location>
</feature>
<organism evidence="2 3">
    <name type="scientific">Flavobacterium rivulicola</name>
    <dbReference type="NCBI Taxonomy" id="2732161"/>
    <lineage>
        <taxon>Bacteria</taxon>
        <taxon>Pseudomonadati</taxon>
        <taxon>Bacteroidota</taxon>
        <taxon>Flavobacteriia</taxon>
        <taxon>Flavobacteriales</taxon>
        <taxon>Flavobacteriaceae</taxon>
        <taxon>Flavobacterium</taxon>
    </lineage>
</organism>
<comment type="caution">
    <text evidence="2">The sequence shown here is derived from an EMBL/GenBank/DDBJ whole genome shotgun (WGS) entry which is preliminary data.</text>
</comment>
<feature type="transmembrane region" description="Helical" evidence="1">
    <location>
        <begin position="222"/>
        <end position="242"/>
    </location>
</feature>
<keyword evidence="1" id="KW-1133">Transmembrane helix</keyword>
<name>A0A7Y3VZY2_9FLAO</name>
<feature type="transmembrane region" description="Helical" evidence="1">
    <location>
        <begin position="441"/>
        <end position="462"/>
    </location>
</feature>
<feature type="transmembrane region" description="Helical" evidence="1">
    <location>
        <begin position="529"/>
        <end position="546"/>
    </location>
</feature>
<dbReference type="EMBL" id="JABEVX010000011">
    <property type="protein sequence ID" value="NNT73219.1"/>
    <property type="molecule type" value="Genomic_DNA"/>
</dbReference>
<feature type="transmembrane region" description="Helical" evidence="1">
    <location>
        <begin position="168"/>
        <end position="185"/>
    </location>
</feature>
<feature type="transmembrane region" description="Helical" evidence="1">
    <location>
        <begin position="410"/>
        <end position="429"/>
    </location>
</feature>
<feature type="transmembrane region" description="Helical" evidence="1">
    <location>
        <begin position="7"/>
        <end position="26"/>
    </location>
</feature>
<feature type="transmembrane region" description="Helical" evidence="1">
    <location>
        <begin position="191"/>
        <end position="210"/>
    </location>
</feature>
<keyword evidence="1" id="KW-0472">Membrane</keyword>
<sequence>MKQIQKFYPHLLAILGFILVSLLYFYPVLQGKKIYQHDIVQYTGMAKEQNDFRAEYDTEPYWTNASFGGMPTYQSGAKYPHDYIGKLDDLLRFLPRPADYLFLYFLGFYGLLLTLRINPLKAFFGALAFGLSTYLIVIIGVGHNAKAHAIAYMPLVIAGFILVFRKKYLHGGILTMLAVALEITANHFQMTYYLFLLLIVMSFYFLYRLYQEKDLKALPKIIATFLIAVTLAVGANATSLMATKEYADFSIRGKSELTTNPDGSKKEANISMDREYITEYSYGVSESLNLIAPRLFGGGNGQKLSEDSHVYNFMLEYGAQPEEAKEITESYGITYWGDQPQVAAPAYIGAIVFFLFVLALYHDKRKIKYAFLAGAIFSLLLSWGKNFSLLTDFFIDYVPAYDKFRAVSSIQVILELCIPVLAIMGLQSFFTTDKEKQWPSLWKTAATSLGLIVVLFLAKGMFSFVGDIDSQLAQALQSHPDKSFGTAFLEALREDRKDLYSADLLRSGFLMLVTFGALYLYTKNKLAQNTAVIIIGVFMVGDLFFVDKNYVSNDGKQFRSAREVDVPFEPTAADSLILADKSIFRVYELDGGLHSPRSSYFHKSVGGYSAVRPRRFEEVYTHLIEKSMNTLGENVDPKTLSLTKSIPVLDVFNIKYLIIGTEQGDIPVTNPFHNGNAWFVKELKYVNSADEELKTLGNLDTKNVAIMNKKPDGLGIYKIAPKANRTFTTDSTASIKLDEYKPNYLKYTSNNNQDGFAVFSEIYYKDGWKATIDGKETRIYKVDYTLRGIEIPKGKHNIEFKFEPQVVKTGSTIALFSSIGMLLVVIGVVYFEQKGKKTE</sequence>
<keyword evidence="3" id="KW-1185">Reference proteome</keyword>
<dbReference type="Pfam" id="PF09586">
    <property type="entry name" value="YfhO"/>
    <property type="match status" value="1"/>
</dbReference>
<evidence type="ECO:0000313" key="2">
    <source>
        <dbReference type="EMBL" id="NNT73219.1"/>
    </source>
</evidence>
<accession>A0A7Y3VZY2</accession>
<feature type="transmembrane region" description="Helical" evidence="1">
    <location>
        <begin position="369"/>
        <end position="390"/>
    </location>
</feature>
<dbReference type="PANTHER" id="PTHR38454:SF1">
    <property type="entry name" value="INTEGRAL MEMBRANE PROTEIN"/>
    <property type="match status" value="1"/>
</dbReference>
<feature type="transmembrane region" description="Helical" evidence="1">
    <location>
        <begin position="504"/>
        <end position="522"/>
    </location>
</feature>
<dbReference type="RefSeq" id="WP_171223378.1">
    <property type="nucleotide sequence ID" value="NZ_CP121446.1"/>
</dbReference>
<feature type="transmembrane region" description="Helical" evidence="1">
    <location>
        <begin position="98"/>
        <end position="115"/>
    </location>
</feature>
<dbReference type="PANTHER" id="PTHR38454">
    <property type="entry name" value="INTEGRAL MEMBRANE PROTEIN-RELATED"/>
    <property type="match status" value="1"/>
</dbReference>
<dbReference type="InterPro" id="IPR018580">
    <property type="entry name" value="Uncharacterised_YfhO"/>
</dbReference>
<reference evidence="2 3" key="1">
    <citation type="submission" date="2020-05" db="EMBL/GenBank/DDBJ databases">
        <title>Draft genome of Flavobacterium sp. IMCC34852.</title>
        <authorList>
            <person name="Song J."/>
            <person name="Cho J.-C."/>
        </authorList>
    </citation>
    <scope>NUCLEOTIDE SEQUENCE [LARGE SCALE GENOMIC DNA]</scope>
    <source>
        <strain evidence="2 3">IMCC34852</strain>
    </source>
</reference>
<feature type="transmembrane region" description="Helical" evidence="1">
    <location>
        <begin position="344"/>
        <end position="362"/>
    </location>
</feature>
<evidence type="ECO:0000256" key="1">
    <source>
        <dbReference type="SAM" id="Phobius"/>
    </source>
</evidence>
<protein>
    <submittedName>
        <fullName evidence="2">YfhO family protein</fullName>
    </submittedName>
</protein>
<dbReference type="Proteomes" id="UP000536509">
    <property type="component" value="Unassembled WGS sequence"/>
</dbReference>
<keyword evidence="1" id="KW-0812">Transmembrane</keyword>